<protein>
    <recommendedName>
        <fullName evidence="5">Pentatricopeptide repeat-containing protein</fullName>
    </recommendedName>
</protein>
<organism evidence="3 4">
    <name type="scientific">Hibiscus sabdariffa</name>
    <name type="common">roselle</name>
    <dbReference type="NCBI Taxonomy" id="183260"/>
    <lineage>
        <taxon>Eukaryota</taxon>
        <taxon>Viridiplantae</taxon>
        <taxon>Streptophyta</taxon>
        <taxon>Embryophyta</taxon>
        <taxon>Tracheophyta</taxon>
        <taxon>Spermatophyta</taxon>
        <taxon>Magnoliopsida</taxon>
        <taxon>eudicotyledons</taxon>
        <taxon>Gunneridae</taxon>
        <taxon>Pentapetalae</taxon>
        <taxon>rosids</taxon>
        <taxon>malvids</taxon>
        <taxon>Malvales</taxon>
        <taxon>Malvaceae</taxon>
        <taxon>Malvoideae</taxon>
        <taxon>Hibiscus</taxon>
    </lineage>
</organism>
<dbReference type="NCBIfam" id="TIGR00756">
    <property type="entry name" value="PPR"/>
    <property type="match status" value="2"/>
</dbReference>
<proteinExistence type="predicted"/>
<keyword evidence="1" id="KW-0677">Repeat</keyword>
<dbReference type="PROSITE" id="PS51375">
    <property type="entry name" value="PPR"/>
    <property type="match status" value="1"/>
</dbReference>
<feature type="repeat" description="PPR" evidence="2">
    <location>
        <begin position="5"/>
        <end position="39"/>
    </location>
</feature>
<evidence type="ECO:0008006" key="5">
    <source>
        <dbReference type="Google" id="ProtNLM"/>
    </source>
</evidence>
<evidence type="ECO:0000256" key="2">
    <source>
        <dbReference type="PROSITE-ProRule" id="PRU00708"/>
    </source>
</evidence>
<accession>A0ABR2A2C1</accession>
<gene>
    <name evidence="3" type="ORF">V6N12_017975</name>
</gene>
<dbReference type="InterPro" id="IPR002885">
    <property type="entry name" value="PPR_rpt"/>
</dbReference>
<evidence type="ECO:0000313" key="3">
    <source>
        <dbReference type="EMBL" id="KAK8487189.1"/>
    </source>
</evidence>
<reference evidence="3 4" key="1">
    <citation type="journal article" date="2024" name="G3 (Bethesda)">
        <title>Genome assembly of Hibiscus sabdariffa L. provides insights into metabolisms of medicinal natural products.</title>
        <authorList>
            <person name="Kim T."/>
        </authorList>
    </citation>
    <scope>NUCLEOTIDE SEQUENCE [LARGE SCALE GENOMIC DNA]</scope>
    <source>
        <strain evidence="3">TK-2024</strain>
        <tissue evidence="3">Old leaves</tissue>
    </source>
</reference>
<dbReference type="InterPro" id="IPR046960">
    <property type="entry name" value="PPR_At4g14850-like_plant"/>
</dbReference>
<dbReference type="InterPro" id="IPR011990">
    <property type="entry name" value="TPR-like_helical_dom_sf"/>
</dbReference>
<dbReference type="PANTHER" id="PTHR47926">
    <property type="entry name" value="PENTATRICOPEPTIDE REPEAT-CONTAINING PROTEIN"/>
    <property type="match status" value="1"/>
</dbReference>
<keyword evidence="4" id="KW-1185">Reference proteome</keyword>
<sequence>MVCRDVVTWNAMMGGYFMNGMLDKRLKVFEEMHVNDVIFWNLVVEGLMKCGKLDLAEEYFKRMSYRDVVS</sequence>
<dbReference type="Proteomes" id="UP001472677">
    <property type="component" value="Unassembled WGS sequence"/>
</dbReference>
<evidence type="ECO:0000313" key="4">
    <source>
        <dbReference type="Proteomes" id="UP001472677"/>
    </source>
</evidence>
<name>A0ABR2A2C1_9ROSI</name>
<dbReference type="Gene3D" id="1.25.40.10">
    <property type="entry name" value="Tetratricopeptide repeat domain"/>
    <property type="match status" value="1"/>
</dbReference>
<dbReference type="Pfam" id="PF13041">
    <property type="entry name" value="PPR_2"/>
    <property type="match status" value="1"/>
</dbReference>
<dbReference type="Pfam" id="PF01535">
    <property type="entry name" value="PPR"/>
    <property type="match status" value="1"/>
</dbReference>
<dbReference type="EMBL" id="JBBPBM010001110">
    <property type="protein sequence ID" value="KAK8487189.1"/>
    <property type="molecule type" value="Genomic_DNA"/>
</dbReference>
<comment type="caution">
    <text evidence="3">The sequence shown here is derived from an EMBL/GenBank/DDBJ whole genome shotgun (WGS) entry which is preliminary data.</text>
</comment>
<evidence type="ECO:0000256" key="1">
    <source>
        <dbReference type="ARBA" id="ARBA00022737"/>
    </source>
</evidence>